<name>A0ABQ6VNH5_9BACT</name>
<reference evidence="3 4" key="1">
    <citation type="submission" date="2019-10" db="EMBL/GenBank/DDBJ databases">
        <title>Poseidonibacter ostreae sp. nov., isolated from the gut of the Ostrea denselamellosa.</title>
        <authorList>
            <person name="Choi A."/>
        </authorList>
    </citation>
    <scope>NUCLEOTIDE SEQUENCE [LARGE SCALE GENOMIC DNA]</scope>
    <source>
        <strain evidence="3 4">SJOD-M-5</strain>
    </source>
</reference>
<dbReference type="EMBL" id="WFKJ01000007">
    <property type="protein sequence ID" value="KAB7892241.1"/>
    <property type="molecule type" value="Genomic_DNA"/>
</dbReference>
<dbReference type="Pfam" id="PF13660">
    <property type="entry name" value="DUF4147"/>
    <property type="match status" value="1"/>
</dbReference>
<evidence type="ECO:0000259" key="1">
    <source>
        <dbReference type="Pfam" id="PF05161"/>
    </source>
</evidence>
<dbReference type="InterPro" id="IPR007835">
    <property type="entry name" value="MOFRL"/>
</dbReference>
<dbReference type="RefSeq" id="WP_152188579.1">
    <property type="nucleotide sequence ID" value="NZ_WFKI01000007.1"/>
</dbReference>
<dbReference type="InterPro" id="IPR037035">
    <property type="entry name" value="GK-like_C_sf"/>
</dbReference>
<dbReference type="Proteomes" id="UP000461010">
    <property type="component" value="Unassembled WGS sequence"/>
</dbReference>
<dbReference type="SUPFAM" id="SSF82544">
    <property type="entry name" value="GckA/TtuD-like"/>
    <property type="match status" value="1"/>
</dbReference>
<feature type="domain" description="MOFRL" evidence="1">
    <location>
        <begin position="316"/>
        <end position="420"/>
    </location>
</feature>
<sequence>MQVKQILKDSFFEVLKNIEPKRLINNKCIFKENEIIINDEIISLPKDKKIHLFGSGKAVLSMALGIYENIEDKIEKAVLVGPYKNSIDKKNLTYLESSHPIPSNKSLIAAEYLKESMESLEEDDFFIYLLSGGTSALIELPVEEISMEEFQETTDLMLKGSMPIVAMNCIRKHLSQVKAGRLVENCKAKGIVLVLSDVISNDLEAIGSAPLYCDTSSFQTAVEYLEKYDLLDVIPKKVKEYLSLGQLGKIQDTPKTPKENIKHFLIASNEILLNDIKKELHSKNITASIIDKKIEEDVNIVVEDLLSFIETKKEGCFIFGGEALVKVTSNGKGGRNQHLILSFLNKFPIDKTITILSAASDGIDGNSNSAGAVINKESLEKTKVLNLDIKKYLKEFNSNEFFEKTNDLINTGPSHNNMLDVLIINIEKQKD</sequence>
<dbReference type="PANTHER" id="PTHR12227:SF0">
    <property type="entry name" value="GLYCERATE KINASE"/>
    <property type="match status" value="1"/>
</dbReference>
<proteinExistence type="predicted"/>
<feature type="domain" description="MOFRL-associated" evidence="2">
    <location>
        <begin position="8"/>
        <end position="242"/>
    </location>
</feature>
<dbReference type="PANTHER" id="PTHR12227">
    <property type="entry name" value="GLYCERATE KINASE"/>
    <property type="match status" value="1"/>
</dbReference>
<dbReference type="InterPro" id="IPR039760">
    <property type="entry name" value="MOFRL_protein"/>
</dbReference>
<dbReference type="Pfam" id="PF05161">
    <property type="entry name" value="MOFRL"/>
    <property type="match status" value="1"/>
</dbReference>
<gene>
    <name evidence="3" type="ORF">GBG18_03875</name>
</gene>
<comment type="caution">
    <text evidence="3">The sequence shown here is derived from an EMBL/GenBank/DDBJ whole genome shotgun (WGS) entry which is preliminary data.</text>
</comment>
<evidence type="ECO:0000313" key="4">
    <source>
        <dbReference type="Proteomes" id="UP000461010"/>
    </source>
</evidence>
<accession>A0ABQ6VNH5</accession>
<evidence type="ECO:0000313" key="3">
    <source>
        <dbReference type="EMBL" id="KAB7892241.1"/>
    </source>
</evidence>
<evidence type="ECO:0000259" key="2">
    <source>
        <dbReference type="Pfam" id="PF13660"/>
    </source>
</evidence>
<dbReference type="InterPro" id="IPR025286">
    <property type="entry name" value="MOFRL_assoc_dom"/>
</dbReference>
<keyword evidence="4" id="KW-1185">Reference proteome</keyword>
<dbReference type="Gene3D" id="3.40.50.10180">
    <property type="entry name" value="Glycerate kinase, MOFRL-like N-terminal domain"/>
    <property type="match status" value="1"/>
</dbReference>
<organism evidence="3 4">
    <name type="scientific">Poseidonibacter ostreae</name>
    <dbReference type="NCBI Taxonomy" id="2654171"/>
    <lineage>
        <taxon>Bacteria</taxon>
        <taxon>Pseudomonadati</taxon>
        <taxon>Campylobacterota</taxon>
        <taxon>Epsilonproteobacteria</taxon>
        <taxon>Campylobacterales</taxon>
        <taxon>Arcobacteraceae</taxon>
        <taxon>Poseidonibacter</taxon>
    </lineage>
</organism>
<dbReference type="InterPro" id="IPR038614">
    <property type="entry name" value="GK_N_sf"/>
</dbReference>
<dbReference type="Gene3D" id="3.40.1480.10">
    <property type="entry name" value="MOFRL domain"/>
    <property type="match status" value="1"/>
</dbReference>
<protein>
    <submittedName>
        <fullName evidence="3">DUF4147 domain-containing protein</fullName>
    </submittedName>
</protein>